<dbReference type="Proteomes" id="UP000221165">
    <property type="component" value="Unassembled WGS sequence"/>
</dbReference>
<comment type="caution">
    <text evidence="2">The sequence shown here is derived from an EMBL/GenBank/DDBJ whole genome shotgun (WGS) entry which is preliminary data.</text>
</comment>
<dbReference type="GeneID" id="94427820"/>
<evidence type="ECO:0000313" key="2">
    <source>
        <dbReference type="EMBL" id="PHJ21735.1"/>
    </source>
</evidence>
<dbReference type="VEuPathDB" id="ToxoDB:CSUI_004418"/>
<reference evidence="2 3" key="1">
    <citation type="journal article" date="2017" name="Int. J. Parasitol.">
        <title>The genome of the protozoan parasite Cystoisospora suis and a reverse vaccinology approach to identify vaccine candidates.</title>
        <authorList>
            <person name="Palmieri N."/>
            <person name="Shrestha A."/>
            <person name="Ruttkowski B."/>
            <person name="Beck T."/>
            <person name="Vogl C."/>
            <person name="Tomley F."/>
            <person name="Blake D.P."/>
            <person name="Joachim A."/>
        </authorList>
    </citation>
    <scope>NUCLEOTIDE SEQUENCE [LARGE SCALE GENOMIC DNA]</scope>
    <source>
        <strain evidence="2 3">Wien I</strain>
    </source>
</reference>
<keyword evidence="1" id="KW-0472">Membrane</keyword>
<dbReference type="RefSeq" id="XP_067923415.1">
    <property type="nucleotide sequence ID" value="XM_068064609.1"/>
</dbReference>
<evidence type="ECO:0000256" key="1">
    <source>
        <dbReference type="SAM" id="Phobius"/>
    </source>
</evidence>
<dbReference type="EMBL" id="MIGC01002064">
    <property type="protein sequence ID" value="PHJ21735.1"/>
    <property type="molecule type" value="Genomic_DNA"/>
</dbReference>
<keyword evidence="3" id="KW-1185">Reference proteome</keyword>
<gene>
    <name evidence="2" type="ORF">CSUI_004418</name>
</gene>
<feature type="transmembrane region" description="Helical" evidence="1">
    <location>
        <begin position="45"/>
        <end position="67"/>
    </location>
</feature>
<sequence>MQRLRRPAVYVHPYTGASRGEEAVFYEDSLFVMRARLKFLVMKRVVFFFFQAWMCWYMSSLSFFFLLSGIGVCKTQGRVTACVE</sequence>
<keyword evidence="1" id="KW-1133">Transmembrane helix</keyword>
<evidence type="ECO:0008006" key="4">
    <source>
        <dbReference type="Google" id="ProtNLM"/>
    </source>
</evidence>
<organism evidence="2 3">
    <name type="scientific">Cystoisospora suis</name>
    <dbReference type="NCBI Taxonomy" id="483139"/>
    <lineage>
        <taxon>Eukaryota</taxon>
        <taxon>Sar</taxon>
        <taxon>Alveolata</taxon>
        <taxon>Apicomplexa</taxon>
        <taxon>Conoidasida</taxon>
        <taxon>Coccidia</taxon>
        <taxon>Eucoccidiorida</taxon>
        <taxon>Eimeriorina</taxon>
        <taxon>Sarcocystidae</taxon>
        <taxon>Cystoisospora</taxon>
    </lineage>
</organism>
<accession>A0A2C6L107</accession>
<evidence type="ECO:0000313" key="3">
    <source>
        <dbReference type="Proteomes" id="UP000221165"/>
    </source>
</evidence>
<dbReference type="AlphaFoldDB" id="A0A2C6L107"/>
<proteinExistence type="predicted"/>
<protein>
    <recommendedName>
        <fullName evidence="4">Transmembrane protein</fullName>
    </recommendedName>
</protein>
<keyword evidence="1" id="KW-0812">Transmembrane</keyword>
<name>A0A2C6L107_9APIC</name>